<dbReference type="AlphaFoldDB" id="A0A8A4ZFU5"/>
<dbReference type="NCBIfam" id="TIGR00205">
    <property type="entry name" value="fliE"/>
    <property type="match status" value="1"/>
</dbReference>
<name>A0A8A4ZFU5_9MICO</name>
<comment type="subcellular location">
    <subcellularLocation>
        <location evidence="1 4">Bacterial flagellum basal body</location>
    </subcellularLocation>
</comment>
<evidence type="ECO:0000256" key="2">
    <source>
        <dbReference type="ARBA" id="ARBA00009272"/>
    </source>
</evidence>
<dbReference type="PRINTS" id="PR01006">
    <property type="entry name" value="FLGHOOKFLIE"/>
</dbReference>
<evidence type="ECO:0000313" key="6">
    <source>
        <dbReference type="EMBL" id="QTE29869.1"/>
    </source>
</evidence>
<evidence type="ECO:0000256" key="4">
    <source>
        <dbReference type="HAMAP-Rule" id="MF_00724"/>
    </source>
</evidence>
<comment type="similarity">
    <text evidence="2 4">Belongs to the FliE family.</text>
</comment>
<dbReference type="GO" id="GO:0003774">
    <property type="term" value="F:cytoskeletal motor activity"/>
    <property type="evidence" value="ECO:0007669"/>
    <property type="project" value="InterPro"/>
</dbReference>
<evidence type="ECO:0000313" key="7">
    <source>
        <dbReference type="Proteomes" id="UP000663937"/>
    </source>
</evidence>
<protein>
    <recommendedName>
        <fullName evidence="4 5">Flagellar hook-basal body complex protein FliE</fullName>
    </recommendedName>
</protein>
<dbReference type="Pfam" id="PF02049">
    <property type="entry name" value="FliE"/>
    <property type="match status" value="1"/>
</dbReference>
<keyword evidence="3 4" id="KW-0975">Bacterial flagellum</keyword>
<keyword evidence="6" id="KW-0966">Cell projection</keyword>
<reference evidence="6" key="1">
    <citation type="submission" date="2021-03" db="EMBL/GenBank/DDBJ databases">
        <title>Pengzhenrongella sicca gen. nov., sp. nov., a new member of suborder Micrococcineae isolated from High-Arctic tundra soil.</title>
        <authorList>
            <person name="Peng F."/>
        </authorList>
    </citation>
    <scope>NUCLEOTIDE SEQUENCE</scope>
    <source>
        <strain evidence="6">LRZ-2</strain>
    </source>
</reference>
<dbReference type="GO" id="GO:0009425">
    <property type="term" value="C:bacterial-type flagellum basal body"/>
    <property type="evidence" value="ECO:0007669"/>
    <property type="project" value="UniProtKB-SubCell"/>
</dbReference>
<accession>A0A8A4ZFU5</accession>
<dbReference type="GO" id="GO:0005198">
    <property type="term" value="F:structural molecule activity"/>
    <property type="evidence" value="ECO:0007669"/>
    <property type="project" value="UniProtKB-UniRule"/>
</dbReference>
<evidence type="ECO:0000256" key="3">
    <source>
        <dbReference type="ARBA" id="ARBA00023143"/>
    </source>
</evidence>
<dbReference type="HAMAP" id="MF_00724">
    <property type="entry name" value="FliE"/>
    <property type="match status" value="1"/>
</dbReference>
<keyword evidence="6" id="KW-0969">Cilium</keyword>
<gene>
    <name evidence="4 6" type="primary">fliE</name>
    <name evidence="6" type="ORF">J4E96_02205</name>
</gene>
<dbReference type="EMBL" id="CP071868">
    <property type="protein sequence ID" value="QTE29869.1"/>
    <property type="molecule type" value="Genomic_DNA"/>
</dbReference>
<evidence type="ECO:0000256" key="5">
    <source>
        <dbReference type="NCBIfam" id="TIGR00205"/>
    </source>
</evidence>
<dbReference type="Proteomes" id="UP000663937">
    <property type="component" value="Chromosome"/>
</dbReference>
<dbReference type="KEGG" id="psic:J4E96_02205"/>
<keyword evidence="7" id="KW-1185">Reference proteome</keyword>
<evidence type="ECO:0000256" key="1">
    <source>
        <dbReference type="ARBA" id="ARBA00004117"/>
    </source>
</evidence>
<sequence>MSIAAIGAVSGLATAVTGVQGTGYATAATPTEAGAGFGSVLTSSLESLQGLQTTSSDLAVKAVTGDLDDVHDYTIAASEAKTALQLTAAVRNKAIEAFTEIMRMQA</sequence>
<dbReference type="InterPro" id="IPR001624">
    <property type="entry name" value="FliE"/>
</dbReference>
<keyword evidence="6" id="KW-0282">Flagellum</keyword>
<dbReference type="PANTHER" id="PTHR34653">
    <property type="match status" value="1"/>
</dbReference>
<proteinExistence type="inferred from homology"/>
<dbReference type="RefSeq" id="WP_227424177.1">
    <property type="nucleotide sequence ID" value="NZ_CP071868.1"/>
</dbReference>
<dbReference type="PANTHER" id="PTHR34653:SF1">
    <property type="entry name" value="FLAGELLAR HOOK-BASAL BODY COMPLEX PROTEIN FLIE"/>
    <property type="match status" value="1"/>
</dbReference>
<dbReference type="GO" id="GO:0071973">
    <property type="term" value="P:bacterial-type flagellum-dependent cell motility"/>
    <property type="evidence" value="ECO:0007669"/>
    <property type="project" value="InterPro"/>
</dbReference>
<organism evidence="6 7">
    <name type="scientific">Pengzhenrongella sicca</name>
    <dbReference type="NCBI Taxonomy" id="2819238"/>
    <lineage>
        <taxon>Bacteria</taxon>
        <taxon>Bacillati</taxon>
        <taxon>Actinomycetota</taxon>
        <taxon>Actinomycetes</taxon>
        <taxon>Micrococcales</taxon>
        <taxon>Pengzhenrongella</taxon>
    </lineage>
</organism>